<feature type="domain" description="Cation efflux protein cytoplasmic" evidence="9">
    <location>
        <begin position="222"/>
        <end position="296"/>
    </location>
</feature>
<gene>
    <name evidence="10" type="ordered locus">Spirs_0212</name>
</gene>
<dbReference type="KEGG" id="ssm:Spirs_0212"/>
<dbReference type="EMBL" id="CP002116">
    <property type="protein sequence ID" value="ADK79369.1"/>
    <property type="molecule type" value="Genomic_DNA"/>
</dbReference>
<dbReference type="OrthoDB" id="9806522at2"/>
<feature type="transmembrane region" description="Helical" evidence="7">
    <location>
        <begin position="92"/>
        <end position="113"/>
    </location>
</feature>
<protein>
    <submittedName>
        <fullName evidence="10">Cation diffusion facilitator family transporter</fullName>
    </submittedName>
</protein>
<dbReference type="PANTHER" id="PTHR43840">
    <property type="entry name" value="MITOCHONDRIAL METAL TRANSPORTER 1-RELATED"/>
    <property type="match status" value="1"/>
</dbReference>
<dbReference type="NCBIfam" id="TIGR01297">
    <property type="entry name" value="CDF"/>
    <property type="match status" value="1"/>
</dbReference>
<keyword evidence="3" id="KW-0813">Transport</keyword>
<dbReference type="eggNOG" id="COG0053">
    <property type="taxonomic scope" value="Bacteria"/>
</dbReference>
<dbReference type="InterPro" id="IPR027470">
    <property type="entry name" value="Cation_efflux_CTD"/>
</dbReference>
<evidence type="ECO:0000256" key="4">
    <source>
        <dbReference type="ARBA" id="ARBA00022692"/>
    </source>
</evidence>
<accession>E1RA78</accession>
<dbReference type="InterPro" id="IPR050291">
    <property type="entry name" value="CDF_Transporter"/>
</dbReference>
<comment type="similarity">
    <text evidence="2">Belongs to the cation diffusion facilitator (CDF) transporter (TC 2.A.4) family.</text>
</comment>
<keyword evidence="4 7" id="KW-0812">Transmembrane</keyword>
<evidence type="ECO:0000256" key="6">
    <source>
        <dbReference type="ARBA" id="ARBA00023136"/>
    </source>
</evidence>
<feature type="transmembrane region" description="Helical" evidence="7">
    <location>
        <begin position="125"/>
        <end position="144"/>
    </location>
</feature>
<dbReference type="Pfam" id="PF01545">
    <property type="entry name" value="Cation_efflux"/>
    <property type="match status" value="1"/>
</dbReference>
<dbReference type="FunFam" id="1.20.1510.10:FF:000006">
    <property type="entry name" value="Divalent cation efflux transporter"/>
    <property type="match status" value="1"/>
</dbReference>
<evidence type="ECO:0000259" key="9">
    <source>
        <dbReference type="Pfam" id="PF16916"/>
    </source>
</evidence>
<evidence type="ECO:0000313" key="11">
    <source>
        <dbReference type="Proteomes" id="UP000002318"/>
    </source>
</evidence>
<dbReference type="Pfam" id="PF16916">
    <property type="entry name" value="ZT_dimer"/>
    <property type="match status" value="1"/>
</dbReference>
<dbReference type="Gene3D" id="1.20.1510.10">
    <property type="entry name" value="Cation efflux protein transmembrane domain"/>
    <property type="match status" value="1"/>
</dbReference>
<dbReference type="InterPro" id="IPR058533">
    <property type="entry name" value="Cation_efflux_TM"/>
</dbReference>
<feature type="transmembrane region" description="Helical" evidence="7">
    <location>
        <begin position="21"/>
        <end position="47"/>
    </location>
</feature>
<dbReference type="HOGENOM" id="CLU_013430_3_6_12"/>
<feature type="domain" description="Cation efflux protein transmembrane" evidence="8">
    <location>
        <begin position="21"/>
        <end position="215"/>
    </location>
</feature>
<sequence length="318" mass="34203">MKEKGRKPSDFRIRMIRRASWVGILGNGLLSALKVTVGFFSGSLALVGDGIDSATDVVTSFVSLLTAGIVERPPDNEHPYGHARAETVATKILGFLIFFAGAQLALSTLRSLFSGVSRPLPEFPAAMVALVSVVGKSLLAFYKLRVGRTIDSPMLIADARNMTGDVVISLGVFAGIGATLLSGIAFLDSIIALLVSLWIMKVAFSIFMEAGDELMDGLDNPDLYRRLFDAVGTVKGAGNPHKARIRKLGNACIVDLDIEVDGAISVAEGHEIAREVERAIHLQLKNVYDVQVHVEPLGNLEKKERFGLSRQSLETSGK</sequence>
<dbReference type="Proteomes" id="UP000002318">
    <property type="component" value="Chromosome"/>
</dbReference>
<dbReference type="InterPro" id="IPR002524">
    <property type="entry name" value="Cation_efflux"/>
</dbReference>
<keyword evidence="6 7" id="KW-0472">Membrane</keyword>
<comment type="subcellular location">
    <subcellularLocation>
        <location evidence="1">Membrane</location>
        <topology evidence="1">Multi-pass membrane protein</topology>
    </subcellularLocation>
</comment>
<proteinExistence type="inferred from homology"/>
<feature type="transmembrane region" description="Helical" evidence="7">
    <location>
        <begin position="53"/>
        <end position="71"/>
    </location>
</feature>
<feature type="transmembrane region" description="Helical" evidence="7">
    <location>
        <begin position="165"/>
        <end position="184"/>
    </location>
</feature>
<evidence type="ECO:0000313" key="10">
    <source>
        <dbReference type="EMBL" id="ADK79369.1"/>
    </source>
</evidence>
<evidence type="ECO:0000256" key="5">
    <source>
        <dbReference type="ARBA" id="ARBA00022989"/>
    </source>
</evidence>
<dbReference type="AlphaFoldDB" id="E1RA78"/>
<organism evidence="10 11">
    <name type="scientific">Sediminispirochaeta smaragdinae (strain DSM 11293 / JCM 15392 / SEBR 4228)</name>
    <name type="common">Spirochaeta smaragdinae</name>
    <dbReference type="NCBI Taxonomy" id="573413"/>
    <lineage>
        <taxon>Bacteria</taxon>
        <taxon>Pseudomonadati</taxon>
        <taxon>Spirochaetota</taxon>
        <taxon>Spirochaetia</taxon>
        <taxon>Spirochaetales</taxon>
        <taxon>Spirochaetaceae</taxon>
        <taxon>Sediminispirochaeta</taxon>
    </lineage>
</organism>
<dbReference type="GO" id="GO:0008324">
    <property type="term" value="F:monoatomic cation transmembrane transporter activity"/>
    <property type="evidence" value="ECO:0007669"/>
    <property type="project" value="InterPro"/>
</dbReference>
<dbReference type="InterPro" id="IPR027469">
    <property type="entry name" value="Cation_efflux_TMD_sf"/>
</dbReference>
<evidence type="ECO:0000256" key="3">
    <source>
        <dbReference type="ARBA" id="ARBA00022448"/>
    </source>
</evidence>
<evidence type="ECO:0000256" key="1">
    <source>
        <dbReference type="ARBA" id="ARBA00004141"/>
    </source>
</evidence>
<dbReference type="STRING" id="573413.Spirs_0212"/>
<evidence type="ECO:0000256" key="2">
    <source>
        <dbReference type="ARBA" id="ARBA00008114"/>
    </source>
</evidence>
<reference evidence="10 11" key="1">
    <citation type="journal article" date="2010" name="Stand. Genomic Sci.">
        <title>Complete genome sequence of Spirochaeta smaragdinae type strain (SEBR 4228).</title>
        <authorList>
            <person name="Mavromatis K."/>
            <person name="Yasawong M."/>
            <person name="Chertkov O."/>
            <person name="Lapidus A."/>
            <person name="Lucas S."/>
            <person name="Nolan M."/>
            <person name="Del Rio T.G."/>
            <person name="Tice H."/>
            <person name="Cheng J.F."/>
            <person name="Pitluck S."/>
            <person name="Liolios K."/>
            <person name="Ivanova N."/>
            <person name="Tapia R."/>
            <person name="Han C."/>
            <person name="Bruce D."/>
            <person name="Goodwin L."/>
            <person name="Pati A."/>
            <person name="Chen A."/>
            <person name="Palaniappan K."/>
            <person name="Land M."/>
            <person name="Hauser L."/>
            <person name="Chang Y.J."/>
            <person name="Jeffries C.D."/>
            <person name="Detter J.C."/>
            <person name="Rohde M."/>
            <person name="Brambilla E."/>
            <person name="Spring S."/>
            <person name="Goker M."/>
            <person name="Sikorski J."/>
            <person name="Woyke T."/>
            <person name="Bristow J."/>
            <person name="Eisen J.A."/>
            <person name="Markowitz V."/>
            <person name="Hugenholtz P."/>
            <person name="Klenk H.P."/>
            <person name="Kyrpides N.C."/>
        </authorList>
    </citation>
    <scope>NUCLEOTIDE SEQUENCE [LARGE SCALE GENOMIC DNA]</scope>
    <source>
        <strain evidence="11">DSM 11293 / JCM 15392 / SEBR 4228</strain>
    </source>
</reference>
<dbReference type="PANTHER" id="PTHR43840:SF50">
    <property type="entry name" value="MANGANESE EFFLUX SYSTEM PROTEIN MNES"/>
    <property type="match status" value="1"/>
</dbReference>
<dbReference type="Gene3D" id="3.30.70.1350">
    <property type="entry name" value="Cation efflux protein, cytoplasmic domain"/>
    <property type="match status" value="1"/>
</dbReference>
<dbReference type="SUPFAM" id="SSF160240">
    <property type="entry name" value="Cation efflux protein cytoplasmic domain-like"/>
    <property type="match status" value="1"/>
</dbReference>
<evidence type="ECO:0000256" key="7">
    <source>
        <dbReference type="SAM" id="Phobius"/>
    </source>
</evidence>
<dbReference type="GO" id="GO:0016020">
    <property type="term" value="C:membrane"/>
    <property type="evidence" value="ECO:0007669"/>
    <property type="project" value="UniProtKB-SubCell"/>
</dbReference>
<name>E1RA78_SEDSS</name>
<keyword evidence="5 7" id="KW-1133">Transmembrane helix</keyword>
<evidence type="ECO:0000259" key="8">
    <source>
        <dbReference type="Pfam" id="PF01545"/>
    </source>
</evidence>
<dbReference type="SUPFAM" id="SSF161111">
    <property type="entry name" value="Cation efflux protein transmembrane domain-like"/>
    <property type="match status" value="1"/>
</dbReference>
<dbReference type="RefSeq" id="WP_013252833.1">
    <property type="nucleotide sequence ID" value="NC_014364.1"/>
</dbReference>
<dbReference type="InterPro" id="IPR036837">
    <property type="entry name" value="Cation_efflux_CTD_sf"/>
</dbReference>
<keyword evidence="11" id="KW-1185">Reference proteome</keyword>